<evidence type="ECO:0000313" key="2">
    <source>
        <dbReference type="Proteomes" id="UP000268014"/>
    </source>
</evidence>
<dbReference type="WBParaSite" id="HPLM_0001223101-mRNA-1">
    <property type="protein sequence ID" value="HPLM_0001223101-mRNA-1"/>
    <property type="gene ID" value="HPLM_0001223101"/>
</dbReference>
<keyword evidence="2" id="KW-1185">Reference proteome</keyword>
<dbReference type="AlphaFoldDB" id="A0A0N4WM23"/>
<evidence type="ECO:0000313" key="1">
    <source>
        <dbReference type="EMBL" id="VDO45061.1"/>
    </source>
</evidence>
<accession>A0A0N4WM23</accession>
<dbReference type="EMBL" id="UZAF01017795">
    <property type="protein sequence ID" value="VDO45061.1"/>
    <property type="molecule type" value="Genomic_DNA"/>
</dbReference>
<reference evidence="3" key="1">
    <citation type="submission" date="2017-02" db="UniProtKB">
        <authorList>
            <consortium name="WormBaseParasite"/>
        </authorList>
    </citation>
    <scope>IDENTIFICATION</scope>
</reference>
<organism evidence="3">
    <name type="scientific">Haemonchus placei</name>
    <name type="common">Barber's pole worm</name>
    <dbReference type="NCBI Taxonomy" id="6290"/>
    <lineage>
        <taxon>Eukaryota</taxon>
        <taxon>Metazoa</taxon>
        <taxon>Ecdysozoa</taxon>
        <taxon>Nematoda</taxon>
        <taxon>Chromadorea</taxon>
        <taxon>Rhabditida</taxon>
        <taxon>Rhabditina</taxon>
        <taxon>Rhabditomorpha</taxon>
        <taxon>Strongyloidea</taxon>
        <taxon>Trichostrongylidae</taxon>
        <taxon>Haemonchus</taxon>
    </lineage>
</organism>
<protein>
    <submittedName>
        <fullName evidence="3">SCP domain-containing protein</fullName>
    </submittedName>
</protein>
<sequence>MVKHFDYNSPDSLSQESEIQRDVEIMIEKISSTRNPCMGYGVQESTNETYRSMMSYGLYYALCARSNDWANDACSDPSPIGSFYGVQDDHELKQYMGAHGALVYTDDTMDNYKIVMNGLYASISNRVLINVRQCDVLPPVPRIDNVWNYVPCTPKSNTLLSHVYDVANAKNYVVDIGCLL</sequence>
<reference evidence="1 2" key="2">
    <citation type="submission" date="2018-11" db="EMBL/GenBank/DDBJ databases">
        <authorList>
            <consortium name="Pathogen Informatics"/>
        </authorList>
    </citation>
    <scope>NUCLEOTIDE SEQUENCE [LARGE SCALE GENOMIC DNA]</scope>
    <source>
        <strain evidence="1 2">MHpl1</strain>
    </source>
</reference>
<dbReference type="Proteomes" id="UP000268014">
    <property type="component" value="Unassembled WGS sequence"/>
</dbReference>
<name>A0A0N4WM23_HAEPC</name>
<gene>
    <name evidence="1" type="ORF">HPLM_LOCUS12223</name>
</gene>
<proteinExistence type="predicted"/>
<evidence type="ECO:0000313" key="3">
    <source>
        <dbReference type="WBParaSite" id="HPLM_0001223101-mRNA-1"/>
    </source>
</evidence>